<feature type="domain" description="Hcy-binding" evidence="9">
    <location>
        <begin position="2"/>
        <end position="288"/>
    </location>
</feature>
<dbReference type="GO" id="GO:0005829">
    <property type="term" value="C:cytosol"/>
    <property type="evidence" value="ECO:0007669"/>
    <property type="project" value="TreeGrafter"/>
</dbReference>
<dbReference type="RefSeq" id="WP_176235534.1">
    <property type="nucleotide sequence ID" value="NZ_BLRU01000047.1"/>
</dbReference>
<dbReference type="Pfam" id="PF02574">
    <property type="entry name" value="S-methyl_trans"/>
    <property type="match status" value="1"/>
</dbReference>
<evidence type="ECO:0000256" key="2">
    <source>
        <dbReference type="ARBA" id="ARBA00022603"/>
    </source>
</evidence>
<organism evidence="10 14">
    <name type="scientific">Candidatus Hakubella thermalkaliphila</name>
    <dbReference type="NCBI Taxonomy" id="2754717"/>
    <lineage>
        <taxon>Bacteria</taxon>
        <taxon>Bacillati</taxon>
        <taxon>Actinomycetota</taxon>
        <taxon>Actinomycetota incertae sedis</taxon>
        <taxon>Candidatus Hakubellales</taxon>
        <taxon>Candidatus Hakubellaceae</taxon>
        <taxon>Candidatus Hakubella</taxon>
    </lineage>
</organism>
<keyword evidence="2 8" id="KW-0489">Methyltransferase</keyword>
<dbReference type="PANTHER" id="PTHR45833">
    <property type="entry name" value="METHIONINE SYNTHASE"/>
    <property type="match status" value="1"/>
</dbReference>
<dbReference type="EMBL" id="BLRZ01000084">
    <property type="protein sequence ID" value="GFP30633.1"/>
    <property type="molecule type" value="Genomic_DNA"/>
</dbReference>
<dbReference type="EMBL" id="BLRU01000047">
    <property type="protein sequence ID" value="GFP19197.1"/>
    <property type="molecule type" value="Genomic_DNA"/>
</dbReference>
<dbReference type="InterPro" id="IPR036589">
    <property type="entry name" value="HCY_dom_sf"/>
</dbReference>
<dbReference type="GO" id="GO:0050667">
    <property type="term" value="P:homocysteine metabolic process"/>
    <property type="evidence" value="ECO:0007669"/>
    <property type="project" value="TreeGrafter"/>
</dbReference>
<proteinExistence type="inferred from homology"/>
<dbReference type="InterPro" id="IPR017226">
    <property type="entry name" value="BHMT-like"/>
</dbReference>
<dbReference type="PANTHER" id="PTHR45833:SF1">
    <property type="entry name" value="METHIONINE SYNTHASE"/>
    <property type="match status" value="1"/>
</dbReference>
<dbReference type="Gene3D" id="3.20.20.330">
    <property type="entry name" value="Homocysteine-binding-like domain"/>
    <property type="match status" value="1"/>
</dbReference>
<keyword evidence="15" id="KW-1185">Reference proteome</keyword>
<keyword evidence="7 8" id="KW-0862">Zinc</keyword>
<evidence type="ECO:0000256" key="5">
    <source>
        <dbReference type="ARBA" id="ARBA00022723"/>
    </source>
</evidence>
<evidence type="ECO:0000313" key="12">
    <source>
        <dbReference type="EMBL" id="GFP39056.1"/>
    </source>
</evidence>
<dbReference type="GO" id="GO:0008705">
    <property type="term" value="F:methionine synthase activity"/>
    <property type="evidence" value="ECO:0007669"/>
    <property type="project" value="TreeGrafter"/>
</dbReference>
<dbReference type="Proteomes" id="UP000588083">
    <property type="component" value="Unassembled WGS sequence"/>
</dbReference>
<evidence type="ECO:0000256" key="1">
    <source>
        <dbReference type="ARBA" id="ARBA00010398"/>
    </source>
</evidence>
<comment type="caution">
    <text evidence="10">The sequence shown here is derived from an EMBL/GenBank/DDBJ whole genome shotgun (WGS) entry which is preliminary data.</text>
</comment>
<protein>
    <submittedName>
        <fullName evidence="10">5-methyltetrahydrofolate--homocysteine methyltransferase</fullName>
    </submittedName>
</protein>
<feature type="binding site" evidence="7 8">
    <location>
        <position position="274"/>
    </location>
    <ligand>
        <name>Zn(2+)</name>
        <dbReference type="ChEBI" id="CHEBI:29105"/>
    </ligand>
</feature>
<evidence type="ECO:0000256" key="8">
    <source>
        <dbReference type="PROSITE-ProRule" id="PRU00333"/>
    </source>
</evidence>
<keyword evidence="5 7" id="KW-0479">Metal-binding</keyword>
<sequence length="291" mass="31584">MPKDIIEDLDRRVLICDGAMGTMLQEKGLPVGVYPEEWNLSHPEKVEEIHRAYIEAGSDIIQTNTFGGNCIKLASYGLEDRVYEINRKGAEIARRAAGDKIYVAASVGPTGQFLQPVGELTFEDMVEAFVDQVRGVVEGGADAIIIETMYDLGEAKAALQAVRQICSLPVICTMTFETSLRTLMGVRPEEAVRELWSVGVEVVGANCSLGSEQMLKVLQLMKEASPEARLIVQPNAGLPIYEGGKTVYKETPETMAAFAVQYKELGVRIIGACCGSTPDHIRAIRASVSSG</sequence>
<keyword evidence="6" id="KW-0170">Cobalt</keyword>
<dbReference type="PIRSF" id="PIRSF037505">
    <property type="entry name" value="Betaine_HMT"/>
    <property type="match status" value="1"/>
</dbReference>
<dbReference type="InterPro" id="IPR050554">
    <property type="entry name" value="Met_Synthase/Corrinoid"/>
</dbReference>
<dbReference type="GO" id="GO:0046653">
    <property type="term" value="P:tetrahydrofolate metabolic process"/>
    <property type="evidence" value="ECO:0007669"/>
    <property type="project" value="TreeGrafter"/>
</dbReference>
<feature type="binding site" evidence="7 8">
    <location>
        <position position="273"/>
    </location>
    <ligand>
        <name>Zn(2+)</name>
        <dbReference type="ChEBI" id="CHEBI:29105"/>
    </ligand>
</feature>
<dbReference type="InterPro" id="IPR003726">
    <property type="entry name" value="HCY_dom"/>
</dbReference>
<comment type="similarity">
    <text evidence="1">Belongs to the vitamin-B12 dependent methionine synthase family.</text>
</comment>
<evidence type="ECO:0000313" key="14">
    <source>
        <dbReference type="Proteomes" id="UP000574717"/>
    </source>
</evidence>
<dbReference type="GO" id="GO:0032259">
    <property type="term" value="P:methylation"/>
    <property type="evidence" value="ECO:0007669"/>
    <property type="project" value="UniProtKB-KW"/>
</dbReference>
<dbReference type="Proteomes" id="UP000574717">
    <property type="component" value="Unassembled WGS sequence"/>
</dbReference>
<evidence type="ECO:0000313" key="13">
    <source>
        <dbReference type="Proteomes" id="UP000569018"/>
    </source>
</evidence>
<gene>
    <name evidence="10" type="ORF">HKBW3S03_00702</name>
    <name evidence="11" type="ORF">HKBW3S34_01553</name>
    <name evidence="12" type="ORF">HKBW3S47_00756</name>
</gene>
<evidence type="ECO:0000256" key="4">
    <source>
        <dbReference type="ARBA" id="ARBA00022691"/>
    </source>
</evidence>
<evidence type="ECO:0000259" key="9">
    <source>
        <dbReference type="PROSITE" id="PS50970"/>
    </source>
</evidence>
<dbReference type="SUPFAM" id="SSF82282">
    <property type="entry name" value="Homocysteine S-methyltransferase"/>
    <property type="match status" value="1"/>
</dbReference>
<reference evidence="13 14" key="1">
    <citation type="journal article" date="2020" name="Front. Microbiol.">
        <title>Single-cell genomics of novel Actinobacteria with the Wood-Ljungdahl pathway discovered in a serpentinizing system.</title>
        <authorList>
            <person name="Merino N."/>
            <person name="Kawai M."/>
            <person name="Boyd E.S."/>
            <person name="Colman D.R."/>
            <person name="McGlynn S.E."/>
            <person name="Nealson K.H."/>
            <person name="Kurokawa K."/>
            <person name="Hongoh Y."/>
        </authorList>
    </citation>
    <scope>NUCLEOTIDE SEQUENCE [LARGE SCALE GENOMIC DNA]</scope>
    <source>
        <strain evidence="10 14">S03</strain>
        <strain evidence="11 15">S34</strain>
        <strain evidence="12 13">S47</strain>
    </source>
</reference>
<dbReference type="AlphaFoldDB" id="A0A6V8QBT8"/>
<evidence type="ECO:0000313" key="11">
    <source>
        <dbReference type="EMBL" id="GFP30633.1"/>
    </source>
</evidence>
<name>A0A6V8QBT8_9ACTN</name>
<evidence type="ECO:0000256" key="7">
    <source>
        <dbReference type="PIRSR" id="PIRSR037505-2"/>
    </source>
</evidence>
<dbReference type="Proteomes" id="UP000569018">
    <property type="component" value="Unassembled WGS sequence"/>
</dbReference>
<accession>A0A6V8QBT8</accession>
<dbReference type="PROSITE" id="PS50970">
    <property type="entry name" value="HCY"/>
    <property type="match status" value="1"/>
</dbReference>
<dbReference type="EMBL" id="BLSD01000029">
    <property type="protein sequence ID" value="GFP39056.1"/>
    <property type="molecule type" value="Genomic_DNA"/>
</dbReference>
<comment type="cofactor">
    <cofactor evidence="7">
        <name>Zn(2+)</name>
        <dbReference type="ChEBI" id="CHEBI:29105"/>
    </cofactor>
    <text evidence="7">Binds 1 zinc ion per subunit.</text>
</comment>
<keyword evidence="3 8" id="KW-0808">Transferase</keyword>
<evidence type="ECO:0000256" key="3">
    <source>
        <dbReference type="ARBA" id="ARBA00022679"/>
    </source>
</evidence>
<evidence type="ECO:0000313" key="15">
    <source>
        <dbReference type="Proteomes" id="UP000588083"/>
    </source>
</evidence>
<evidence type="ECO:0000256" key="6">
    <source>
        <dbReference type="ARBA" id="ARBA00023285"/>
    </source>
</evidence>
<evidence type="ECO:0000313" key="10">
    <source>
        <dbReference type="EMBL" id="GFP19197.1"/>
    </source>
</evidence>
<keyword evidence="4" id="KW-0949">S-adenosyl-L-methionine</keyword>
<feature type="binding site" evidence="7 8">
    <location>
        <position position="207"/>
    </location>
    <ligand>
        <name>Zn(2+)</name>
        <dbReference type="ChEBI" id="CHEBI:29105"/>
    </ligand>
</feature>
<dbReference type="GO" id="GO:0008270">
    <property type="term" value="F:zinc ion binding"/>
    <property type="evidence" value="ECO:0007669"/>
    <property type="project" value="InterPro"/>
</dbReference>